<feature type="transmembrane region" description="Helical" evidence="1">
    <location>
        <begin position="45"/>
        <end position="67"/>
    </location>
</feature>
<feature type="transmembrane region" description="Helical" evidence="1">
    <location>
        <begin position="108"/>
        <end position="129"/>
    </location>
</feature>
<organism evidence="2 3">
    <name type="scientific">Micavibrio aeruginosavorus</name>
    <dbReference type="NCBI Taxonomy" id="349221"/>
    <lineage>
        <taxon>Bacteria</taxon>
        <taxon>Pseudomonadati</taxon>
        <taxon>Bdellovibrionota</taxon>
        <taxon>Bdellovibrionia</taxon>
        <taxon>Bdellovibrionales</taxon>
        <taxon>Pseudobdellovibrionaceae</taxon>
        <taxon>Micavibrio</taxon>
    </lineage>
</organism>
<proteinExistence type="predicted"/>
<keyword evidence="1" id="KW-0812">Transmembrane</keyword>
<keyword evidence="1" id="KW-1133">Transmembrane helix</keyword>
<accession>A0A2W5A371</accession>
<reference evidence="2 3" key="1">
    <citation type="submission" date="2017-08" db="EMBL/GenBank/DDBJ databases">
        <title>Infants hospitalized years apart are colonized by the same room-sourced microbial strains.</title>
        <authorList>
            <person name="Brooks B."/>
            <person name="Olm M.R."/>
            <person name="Firek B.A."/>
            <person name="Baker R."/>
            <person name="Thomas B.C."/>
            <person name="Morowitz M.J."/>
            <person name="Banfield J.F."/>
        </authorList>
    </citation>
    <scope>NUCLEOTIDE SEQUENCE [LARGE SCALE GENOMIC DNA]</scope>
    <source>
        <strain evidence="2">S2_018_000_R2_104</strain>
    </source>
</reference>
<dbReference type="AlphaFoldDB" id="A0A2W5A371"/>
<keyword evidence="1" id="KW-0472">Membrane</keyword>
<feature type="transmembrane region" description="Helical" evidence="1">
    <location>
        <begin position="12"/>
        <end position="39"/>
    </location>
</feature>
<comment type="caution">
    <text evidence="2">The sequence shown here is derived from an EMBL/GenBank/DDBJ whole genome shotgun (WGS) entry which is preliminary data.</text>
</comment>
<dbReference type="EMBL" id="QFNK01000002">
    <property type="protein sequence ID" value="PZO89024.1"/>
    <property type="molecule type" value="Genomic_DNA"/>
</dbReference>
<evidence type="ECO:0000313" key="3">
    <source>
        <dbReference type="Proteomes" id="UP000249557"/>
    </source>
</evidence>
<gene>
    <name evidence="2" type="ORF">DI626_00290</name>
</gene>
<protein>
    <submittedName>
        <fullName evidence="2">Uncharacterized protein</fullName>
    </submittedName>
</protein>
<feature type="transmembrane region" description="Helical" evidence="1">
    <location>
        <begin position="79"/>
        <end position="102"/>
    </location>
</feature>
<evidence type="ECO:0000256" key="1">
    <source>
        <dbReference type="SAM" id="Phobius"/>
    </source>
</evidence>
<name>A0A2W5A371_9BACT</name>
<dbReference type="Proteomes" id="UP000249557">
    <property type="component" value="Unassembled WGS sequence"/>
</dbReference>
<evidence type="ECO:0000313" key="2">
    <source>
        <dbReference type="EMBL" id="PZO89024.1"/>
    </source>
</evidence>
<sequence>MGADSYRISTKHLLLTVIFGPLLGWLVVTIIYAGLFYIFGNKDQAILSAGFSGTALTFGYPVCLLAVGWRIRRCEEKGVSVKSTATKTGLITGAILGLLPIIVHPHLFFLSVFTGIGFGLGIGTLYDFFEKESSSRGEVTKNEKND</sequence>